<dbReference type="AlphaFoldDB" id="A0A494X7J4"/>
<sequence>MLNRHRQKIGAWLGMLAILLSVVAPTVSQVLRSAYGGVEQHAHHLHHHHPVAEVALDAHAGHHHGVDSSLLCDACPYCGLIAHSPVLPSVAVASSVAPLRPFFPPPLVAAAFRPYTVLTPALPRAPPAWS</sequence>
<reference evidence="1 2" key="1">
    <citation type="submission" date="2018-10" db="EMBL/GenBank/DDBJ databases">
        <title>Paraburkholderia sp. 7MK8-2, isolated from soil.</title>
        <authorList>
            <person name="Gao Z.-H."/>
            <person name="Qiu L.-H."/>
        </authorList>
    </citation>
    <scope>NUCLEOTIDE SEQUENCE [LARGE SCALE GENOMIC DNA]</scope>
    <source>
        <strain evidence="1 2">7MK8-2</strain>
    </source>
</reference>
<dbReference type="OrthoDB" id="9113855at2"/>
<dbReference type="InterPro" id="IPR021333">
    <property type="entry name" value="DUF2946"/>
</dbReference>
<dbReference type="Pfam" id="PF11162">
    <property type="entry name" value="DUF2946"/>
    <property type="match status" value="1"/>
</dbReference>
<dbReference type="RefSeq" id="WP_121281254.1">
    <property type="nucleotide sequence ID" value="NZ_RBZV01000014.1"/>
</dbReference>
<evidence type="ECO:0000313" key="2">
    <source>
        <dbReference type="Proteomes" id="UP000280434"/>
    </source>
</evidence>
<protein>
    <submittedName>
        <fullName evidence="1">DUF2946 domain-containing protein</fullName>
    </submittedName>
</protein>
<comment type="caution">
    <text evidence="1">The sequence shown here is derived from an EMBL/GenBank/DDBJ whole genome shotgun (WGS) entry which is preliminary data.</text>
</comment>
<name>A0A494X7J4_9BURK</name>
<evidence type="ECO:0000313" key="1">
    <source>
        <dbReference type="EMBL" id="RKP44164.1"/>
    </source>
</evidence>
<accession>A0A494X7J4</accession>
<gene>
    <name evidence="1" type="ORF">D7S89_23450</name>
</gene>
<dbReference type="Proteomes" id="UP000280434">
    <property type="component" value="Unassembled WGS sequence"/>
</dbReference>
<keyword evidence="2" id="KW-1185">Reference proteome</keyword>
<organism evidence="1 2">
    <name type="scientific">Trinickia fusca</name>
    <dbReference type="NCBI Taxonomy" id="2419777"/>
    <lineage>
        <taxon>Bacteria</taxon>
        <taxon>Pseudomonadati</taxon>
        <taxon>Pseudomonadota</taxon>
        <taxon>Betaproteobacteria</taxon>
        <taxon>Burkholderiales</taxon>
        <taxon>Burkholderiaceae</taxon>
        <taxon>Trinickia</taxon>
    </lineage>
</organism>
<dbReference type="EMBL" id="RBZV01000014">
    <property type="protein sequence ID" value="RKP44164.1"/>
    <property type="molecule type" value="Genomic_DNA"/>
</dbReference>
<proteinExistence type="predicted"/>